<dbReference type="Gene3D" id="3.40.50.2300">
    <property type="match status" value="1"/>
</dbReference>
<dbReference type="SMART" id="SM00448">
    <property type="entry name" value="REC"/>
    <property type="match status" value="1"/>
</dbReference>
<dbReference type="GO" id="GO:0097588">
    <property type="term" value="P:archaeal or bacterial-type flagellum-dependent cell motility"/>
    <property type="evidence" value="ECO:0007669"/>
    <property type="project" value="UniProtKB-KW"/>
</dbReference>
<gene>
    <name evidence="7" type="ORF">CRV06_14245</name>
</gene>
<dbReference type="RefSeq" id="WP_129082987.1">
    <property type="nucleotide sequence ID" value="NZ_CP041070.1"/>
</dbReference>
<dbReference type="STRING" id="877500.GCA_000935065_00250"/>
<dbReference type="InterPro" id="IPR050595">
    <property type="entry name" value="Bact_response_regulator"/>
</dbReference>
<dbReference type="PANTHER" id="PTHR44591">
    <property type="entry name" value="STRESS RESPONSE REGULATOR PROTEIN 1"/>
    <property type="match status" value="1"/>
</dbReference>
<accession>A0A4Q0XX54</accession>
<comment type="caution">
    <text evidence="7">The sequence shown here is derived from an EMBL/GenBank/DDBJ whole genome shotgun (WGS) entry which is preliminary data.</text>
</comment>
<keyword evidence="8" id="KW-1185">Reference proteome</keyword>
<dbReference type="PANTHER" id="PTHR44591:SF3">
    <property type="entry name" value="RESPONSE REGULATORY DOMAIN-CONTAINING PROTEIN"/>
    <property type="match status" value="1"/>
</dbReference>
<dbReference type="GO" id="GO:0006935">
    <property type="term" value="P:chemotaxis"/>
    <property type="evidence" value="ECO:0007669"/>
    <property type="project" value="UniProtKB-KW"/>
</dbReference>
<comment type="cofactor">
    <cofactor evidence="1">
        <name>Mg(2+)</name>
        <dbReference type="ChEBI" id="CHEBI:18420"/>
    </cofactor>
</comment>
<feature type="modified residue" description="4-aspartylphosphate" evidence="5">
    <location>
        <position position="56"/>
    </location>
</feature>
<evidence type="ECO:0000256" key="3">
    <source>
        <dbReference type="ARBA" id="ARBA00022553"/>
    </source>
</evidence>
<evidence type="ECO:0000313" key="7">
    <source>
        <dbReference type="EMBL" id="RXJ61254.1"/>
    </source>
</evidence>
<sequence length="200" mass="23259">MEKINILIVDDIEDNLFALRYLLEENFESINILEATSVKEALLSIMKNDVDLILSDIQMPEVDGFEFVEYLQKVEETKDIPVILITGIYNNETYQKKAYSCSKEVVDFISKPIDEDLLCSKLNVFIKLFQERKKNKTTLLEKEKELKKHKKISSMVNNLEGKFLNTKKEILKNKELTNFLLDDDALIDFGEINEIIKSLN</sequence>
<keyword evidence="3 5" id="KW-0597">Phosphoprotein</keyword>
<dbReference type="OrthoDB" id="7631574at2"/>
<dbReference type="AlphaFoldDB" id="A0A4Q0XX54"/>
<dbReference type="SUPFAM" id="SSF52172">
    <property type="entry name" value="CheY-like"/>
    <property type="match status" value="1"/>
</dbReference>
<dbReference type="Proteomes" id="UP000290191">
    <property type="component" value="Unassembled WGS sequence"/>
</dbReference>
<dbReference type="Pfam" id="PF00072">
    <property type="entry name" value="Response_reg"/>
    <property type="match status" value="1"/>
</dbReference>
<name>A0A4Q0XX54_9BACT</name>
<evidence type="ECO:0000259" key="6">
    <source>
        <dbReference type="PROSITE" id="PS50110"/>
    </source>
</evidence>
<keyword evidence="4" id="KW-0283">Flagellar rotation</keyword>
<reference evidence="7 8" key="1">
    <citation type="submission" date="2017-10" db="EMBL/GenBank/DDBJ databases">
        <title>Genomics of the genus Arcobacter.</title>
        <authorList>
            <person name="Perez-Cataluna A."/>
            <person name="Figueras M.J."/>
        </authorList>
    </citation>
    <scope>NUCLEOTIDE SEQUENCE [LARGE SCALE GENOMIC DNA]</scope>
    <source>
        <strain evidence="7 8">DSM 24636</strain>
    </source>
</reference>
<dbReference type="InterPro" id="IPR011006">
    <property type="entry name" value="CheY-like_superfamily"/>
</dbReference>
<evidence type="ECO:0000256" key="4">
    <source>
        <dbReference type="ARBA" id="ARBA00022779"/>
    </source>
</evidence>
<evidence type="ECO:0000256" key="5">
    <source>
        <dbReference type="PROSITE-ProRule" id="PRU00169"/>
    </source>
</evidence>
<dbReference type="PROSITE" id="PS50110">
    <property type="entry name" value="RESPONSE_REGULATORY"/>
    <property type="match status" value="1"/>
</dbReference>
<dbReference type="GO" id="GO:0000160">
    <property type="term" value="P:phosphorelay signal transduction system"/>
    <property type="evidence" value="ECO:0007669"/>
    <property type="project" value="InterPro"/>
</dbReference>
<feature type="domain" description="Response regulatory" evidence="6">
    <location>
        <begin position="5"/>
        <end position="126"/>
    </location>
</feature>
<keyword evidence="2" id="KW-0145">Chemotaxis</keyword>
<dbReference type="EMBL" id="PDKO01000018">
    <property type="protein sequence ID" value="RXJ61254.1"/>
    <property type="molecule type" value="Genomic_DNA"/>
</dbReference>
<protein>
    <recommendedName>
        <fullName evidence="6">Response regulatory domain-containing protein</fullName>
    </recommendedName>
</protein>
<organism evidence="7 8">
    <name type="scientific">Halarcobacter anaerophilus</name>
    <dbReference type="NCBI Taxonomy" id="877500"/>
    <lineage>
        <taxon>Bacteria</taxon>
        <taxon>Pseudomonadati</taxon>
        <taxon>Campylobacterota</taxon>
        <taxon>Epsilonproteobacteria</taxon>
        <taxon>Campylobacterales</taxon>
        <taxon>Arcobacteraceae</taxon>
        <taxon>Halarcobacter</taxon>
    </lineage>
</organism>
<evidence type="ECO:0000256" key="2">
    <source>
        <dbReference type="ARBA" id="ARBA00022500"/>
    </source>
</evidence>
<dbReference type="InterPro" id="IPR001789">
    <property type="entry name" value="Sig_transdc_resp-reg_receiver"/>
</dbReference>
<evidence type="ECO:0000313" key="8">
    <source>
        <dbReference type="Proteomes" id="UP000290191"/>
    </source>
</evidence>
<proteinExistence type="predicted"/>
<evidence type="ECO:0000256" key="1">
    <source>
        <dbReference type="ARBA" id="ARBA00001946"/>
    </source>
</evidence>